<name>A0A1H6LKS7_9GAMM</name>
<organism evidence="3 4">
    <name type="scientific">Rheinheimera pacifica</name>
    <dbReference type="NCBI Taxonomy" id="173990"/>
    <lineage>
        <taxon>Bacteria</taxon>
        <taxon>Pseudomonadati</taxon>
        <taxon>Pseudomonadota</taxon>
        <taxon>Gammaproteobacteria</taxon>
        <taxon>Chromatiales</taxon>
        <taxon>Chromatiaceae</taxon>
        <taxon>Rheinheimera</taxon>
    </lineage>
</organism>
<feature type="domain" description="Glycosyl transferase family 1" evidence="1">
    <location>
        <begin position="187"/>
        <end position="331"/>
    </location>
</feature>
<evidence type="ECO:0000313" key="4">
    <source>
        <dbReference type="Proteomes" id="UP000199371"/>
    </source>
</evidence>
<dbReference type="Pfam" id="PF13439">
    <property type="entry name" value="Glyco_transf_4"/>
    <property type="match status" value="1"/>
</dbReference>
<keyword evidence="3" id="KW-0808">Transferase</keyword>
<sequence>MKILINHLLEPANRISGISKYLFSLLAELLKSEQHQYVLLTSWSEECLPVALRNPGLTVVSVPYIESTPRNLLRQLWLVPQQMKQHQADAEFNCNPLGGFIGSWPRVTVTHDLYFNVSPASYKRHHRLWWQLFYPLTCRSASKIICVSQNTCNDVARYYPQFADKTVVIGEGPCLPIPENIDSDVQKRQSFGLFVANVSPNKGADTLVRALGLLRHSGRSIEVKHVGADTQGNFARFVAAIPHGAAPVSLGYLSDGQLSELYSRARFLAFPSRYEGFGLPVVEAQAHGTPVIAADIPVLREVAGDGALFFAPEDGAALAEHMYALLHDDALFSALSVKALQNQQRFNWPKAARQTEQVFEQLGCDSLAAQSQLN</sequence>
<evidence type="ECO:0000259" key="1">
    <source>
        <dbReference type="Pfam" id="PF00534"/>
    </source>
</evidence>
<protein>
    <submittedName>
        <fullName evidence="3">Glycosyltransferase involved in cell wall bisynthesis</fullName>
    </submittedName>
</protein>
<evidence type="ECO:0000313" key="3">
    <source>
        <dbReference type="EMBL" id="SEH89177.1"/>
    </source>
</evidence>
<proteinExistence type="predicted"/>
<dbReference type="Proteomes" id="UP000199371">
    <property type="component" value="Unassembled WGS sequence"/>
</dbReference>
<dbReference type="Pfam" id="PF00534">
    <property type="entry name" value="Glycos_transf_1"/>
    <property type="match status" value="1"/>
</dbReference>
<dbReference type="AlphaFoldDB" id="A0A1H6LKS7"/>
<dbReference type="Gene3D" id="3.40.50.2000">
    <property type="entry name" value="Glycogen Phosphorylase B"/>
    <property type="match status" value="2"/>
</dbReference>
<dbReference type="GO" id="GO:0016757">
    <property type="term" value="F:glycosyltransferase activity"/>
    <property type="evidence" value="ECO:0007669"/>
    <property type="project" value="InterPro"/>
</dbReference>
<dbReference type="RefSeq" id="WP_092792868.1">
    <property type="nucleotide sequence ID" value="NZ_FNXF01000006.1"/>
</dbReference>
<dbReference type="PANTHER" id="PTHR46401:SF8">
    <property type="entry name" value="BLL6006 PROTEIN"/>
    <property type="match status" value="1"/>
</dbReference>
<dbReference type="CDD" id="cd03809">
    <property type="entry name" value="GT4_MtfB-like"/>
    <property type="match status" value="1"/>
</dbReference>
<accession>A0A1H6LKS7</accession>
<dbReference type="OrthoDB" id="9764577at2"/>
<keyword evidence="4" id="KW-1185">Reference proteome</keyword>
<dbReference type="InterPro" id="IPR028098">
    <property type="entry name" value="Glyco_trans_4-like_N"/>
</dbReference>
<dbReference type="SUPFAM" id="SSF53756">
    <property type="entry name" value="UDP-Glycosyltransferase/glycogen phosphorylase"/>
    <property type="match status" value="1"/>
</dbReference>
<dbReference type="EMBL" id="FNXF01000006">
    <property type="protein sequence ID" value="SEH89177.1"/>
    <property type="molecule type" value="Genomic_DNA"/>
</dbReference>
<gene>
    <name evidence="3" type="ORF">SAMN05660691_01996</name>
</gene>
<feature type="domain" description="Glycosyltransferase subfamily 4-like N-terminal" evidence="2">
    <location>
        <begin position="16"/>
        <end position="170"/>
    </location>
</feature>
<dbReference type="PANTHER" id="PTHR46401">
    <property type="entry name" value="GLYCOSYLTRANSFERASE WBBK-RELATED"/>
    <property type="match status" value="1"/>
</dbReference>
<evidence type="ECO:0000259" key="2">
    <source>
        <dbReference type="Pfam" id="PF13439"/>
    </source>
</evidence>
<dbReference type="InterPro" id="IPR001296">
    <property type="entry name" value="Glyco_trans_1"/>
</dbReference>
<reference evidence="4" key="1">
    <citation type="submission" date="2016-10" db="EMBL/GenBank/DDBJ databases">
        <authorList>
            <person name="Varghese N."/>
            <person name="Submissions S."/>
        </authorList>
    </citation>
    <scope>NUCLEOTIDE SEQUENCE [LARGE SCALE GENOMIC DNA]</scope>
    <source>
        <strain evidence="4">DSM 17616</strain>
    </source>
</reference>
<dbReference type="STRING" id="173990.SAMN05660691_01996"/>